<dbReference type="PANTHER" id="PTHR43047:SF72">
    <property type="entry name" value="OSMOSENSING HISTIDINE PROTEIN KINASE SLN1"/>
    <property type="match status" value="1"/>
</dbReference>
<feature type="signal peptide" evidence="8">
    <location>
        <begin position="1"/>
        <end position="22"/>
    </location>
</feature>
<protein>
    <recommendedName>
        <fullName evidence="2">histidine kinase</fullName>
        <ecNumber evidence="2">2.7.13.3</ecNumber>
    </recommendedName>
</protein>
<feature type="repeat" description="TPR" evidence="6">
    <location>
        <begin position="167"/>
        <end position="200"/>
    </location>
</feature>
<dbReference type="Proteomes" id="UP000260823">
    <property type="component" value="Unassembled WGS sequence"/>
</dbReference>
<dbReference type="InterPro" id="IPR004358">
    <property type="entry name" value="Sig_transdc_His_kin-like_C"/>
</dbReference>
<keyword evidence="7" id="KW-0472">Membrane</keyword>
<feature type="transmembrane region" description="Helical" evidence="7">
    <location>
        <begin position="444"/>
        <end position="463"/>
    </location>
</feature>
<dbReference type="PROSITE" id="PS50005">
    <property type="entry name" value="TPR"/>
    <property type="match status" value="2"/>
</dbReference>
<dbReference type="EC" id="2.7.13.3" evidence="2"/>
<dbReference type="GO" id="GO:0000155">
    <property type="term" value="F:phosphorelay sensor kinase activity"/>
    <property type="evidence" value="ECO:0007669"/>
    <property type="project" value="InterPro"/>
</dbReference>
<keyword evidence="3" id="KW-0597">Phosphoprotein</keyword>
<feature type="chain" id="PRO_5017677439" description="histidine kinase" evidence="8">
    <location>
        <begin position="23"/>
        <end position="726"/>
    </location>
</feature>
<dbReference type="Pfam" id="PF02518">
    <property type="entry name" value="HATPase_c"/>
    <property type="match status" value="1"/>
</dbReference>
<evidence type="ECO:0000256" key="4">
    <source>
        <dbReference type="ARBA" id="ARBA00022679"/>
    </source>
</evidence>
<dbReference type="PANTHER" id="PTHR43047">
    <property type="entry name" value="TWO-COMPONENT HISTIDINE PROTEIN KINASE"/>
    <property type="match status" value="1"/>
</dbReference>
<dbReference type="Pfam" id="PF13424">
    <property type="entry name" value="TPR_12"/>
    <property type="match status" value="2"/>
</dbReference>
<dbReference type="SUPFAM" id="SSF55874">
    <property type="entry name" value="ATPase domain of HSP90 chaperone/DNA topoisomerase II/histidine kinase"/>
    <property type="match status" value="1"/>
</dbReference>
<dbReference type="GO" id="GO:0009927">
    <property type="term" value="F:histidine phosphotransfer kinase activity"/>
    <property type="evidence" value="ECO:0007669"/>
    <property type="project" value="TreeGrafter"/>
</dbReference>
<evidence type="ECO:0000313" key="11">
    <source>
        <dbReference type="Proteomes" id="UP000260823"/>
    </source>
</evidence>
<dbReference type="SMART" id="SM00028">
    <property type="entry name" value="TPR"/>
    <property type="match status" value="7"/>
</dbReference>
<dbReference type="InterPro" id="IPR011990">
    <property type="entry name" value="TPR-like_helical_dom_sf"/>
</dbReference>
<evidence type="ECO:0000256" key="8">
    <source>
        <dbReference type="SAM" id="SignalP"/>
    </source>
</evidence>
<keyword evidence="7" id="KW-1133">Transmembrane helix</keyword>
<evidence type="ECO:0000256" key="5">
    <source>
        <dbReference type="ARBA" id="ARBA00022777"/>
    </source>
</evidence>
<name>A0A3E2NM49_9SPHI</name>
<accession>A0A3E2NM49</accession>
<dbReference type="EMBL" id="QWDE01000003">
    <property type="protein sequence ID" value="RFZ82084.1"/>
    <property type="molecule type" value="Genomic_DNA"/>
</dbReference>
<keyword evidence="4" id="KW-0808">Transferase</keyword>
<dbReference type="Gene3D" id="1.25.40.10">
    <property type="entry name" value="Tetratricopeptide repeat domain"/>
    <property type="match status" value="2"/>
</dbReference>
<comment type="catalytic activity">
    <reaction evidence="1">
        <text>ATP + protein L-histidine = ADP + protein N-phospho-L-histidine.</text>
        <dbReference type="EC" id="2.7.13.3"/>
    </reaction>
</comment>
<reference evidence="10 11" key="1">
    <citation type="submission" date="2018-08" db="EMBL/GenBank/DDBJ databases">
        <title>Mucilaginibacter terrae sp. nov., isolated from manganese diggings.</title>
        <authorList>
            <person name="Huang Y."/>
            <person name="Zhou Z."/>
        </authorList>
    </citation>
    <scope>NUCLEOTIDE SEQUENCE [LARGE SCALE GENOMIC DNA]</scope>
    <source>
        <strain evidence="10 11">ZH6</strain>
    </source>
</reference>
<evidence type="ECO:0000313" key="10">
    <source>
        <dbReference type="EMBL" id="RFZ82084.1"/>
    </source>
</evidence>
<comment type="caution">
    <text evidence="10">The sequence shown here is derived from an EMBL/GenBank/DDBJ whole genome shotgun (WGS) entry which is preliminary data.</text>
</comment>
<gene>
    <name evidence="10" type="ORF">DYU05_15755</name>
</gene>
<dbReference type="CDD" id="cd00082">
    <property type="entry name" value="HisKA"/>
    <property type="match status" value="1"/>
</dbReference>
<evidence type="ECO:0000256" key="1">
    <source>
        <dbReference type="ARBA" id="ARBA00000085"/>
    </source>
</evidence>
<dbReference type="InterPro" id="IPR036890">
    <property type="entry name" value="HATPase_C_sf"/>
</dbReference>
<dbReference type="PROSITE" id="PS50109">
    <property type="entry name" value="HIS_KIN"/>
    <property type="match status" value="1"/>
</dbReference>
<dbReference type="InterPro" id="IPR003594">
    <property type="entry name" value="HATPase_dom"/>
</dbReference>
<evidence type="ECO:0000256" key="2">
    <source>
        <dbReference type="ARBA" id="ARBA00012438"/>
    </source>
</evidence>
<feature type="domain" description="Histidine kinase" evidence="9">
    <location>
        <begin position="501"/>
        <end position="716"/>
    </location>
</feature>
<sequence>MILKPALILVVIINIISTHALAYQPAQSVNKLKAKLLAKGKQTDTAAVNILNTIAEEFYESAPDSTVHYAENAFAIANKLNYTRGKADAYVQLASVNNFRGQYAAGTVNYNKALQLYRSNKDQLGVSKAFMGLGSIQDYLGNYTVALNYYEKALAIRKQLGNQQEVANSYAIIGITYDNKGQFTKALDNYFKSLNIDLKLNNHLAAADNYCNIGVVMQHLELWDKAMDYFNKANALWLRLDDKQGISTISQNIGEVLMSQKKFNEANTYFQKALKDYLILGDQDGISLVYYDLGIVNYHLQKTDSAIFYLKKSLESATANNIQYNMAYAYEGLALVYNLEKRYSEAYAHALSAQKLAGKLQSLNTQADATLQVSNALAGLKQFDKAYEQHRLYTSLRDSLKNDETLQKFASYNMAIDFENSQRKAVVKEAQLVKKIEQQRVANTIYAIVIVIITIMMIIYYNAKRKQLKANAMLAEKNREVLEQAEELNGLNTLKDRLISILAHDLRAPLSTLRGMFTLLTQHDITPEEFAEMVPLVSGKLEHTSDFLDTLLFWINSQVDNITDTTKNFCLSDVVKVELETLQDQLKQKNITAINSVTTGHVVMADPNSIRIVVHNFLTNSIKFSHENSLIEIKAQVINGEVLFMVKDHGIGMSTDQLGKLFKRKVESQPGTKNERGTGMGLIFCKDLVEKYNGRIWAKSDLNAGTELGFALASASSVVENSPKLV</sequence>
<keyword evidence="6" id="KW-0802">TPR repeat</keyword>
<dbReference type="GO" id="GO:0005886">
    <property type="term" value="C:plasma membrane"/>
    <property type="evidence" value="ECO:0007669"/>
    <property type="project" value="TreeGrafter"/>
</dbReference>
<keyword evidence="7" id="KW-0812">Transmembrane</keyword>
<dbReference type="Gene3D" id="1.10.287.130">
    <property type="match status" value="1"/>
</dbReference>
<evidence type="ECO:0000259" key="9">
    <source>
        <dbReference type="PROSITE" id="PS50109"/>
    </source>
</evidence>
<dbReference type="InterPro" id="IPR036097">
    <property type="entry name" value="HisK_dim/P_sf"/>
</dbReference>
<dbReference type="AlphaFoldDB" id="A0A3E2NM49"/>
<proteinExistence type="predicted"/>
<evidence type="ECO:0000256" key="3">
    <source>
        <dbReference type="ARBA" id="ARBA00022553"/>
    </source>
</evidence>
<keyword evidence="5" id="KW-0418">Kinase</keyword>
<organism evidence="10 11">
    <name type="scientific">Mucilaginibacter terrenus</name>
    <dbReference type="NCBI Taxonomy" id="2482727"/>
    <lineage>
        <taxon>Bacteria</taxon>
        <taxon>Pseudomonadati</taxon>
        <taxon>Bacteroidota</taxon>
        <taxon>Sphingobacteriia</taxon>
        <taxon>Sphingobacteriales</taxon>
        <taxon>Sphingobacteriaceae</taxon>
        <taxon>Mucilaginibacter</taxon>
    </lineage>
</organism>
<dbReference type="SUPFAM" id="SSF47384">
    <property type="entry name" value="Homodimeric domain of signal transducing histidine kinase"/>
    <property type="match status" value="1"/>
</dbReference>
<evidence type="ECO:0000256" key="6">
    <source>
        <dbReference type="PROSITE-ProRule" id="PRU00339"/>
    </source>
</evidence>
<dbReference type="PRINTS" id="PR00344">
    <property type="entry name" value="BCTRLSENSOR"/>
</dbReference>
<dbReference type="SUPFAM" id="SSF48452">
    <property type="entry name" value="TPR-like"/>
    <property type="match status" value="2"/>
</dbReference>
<dbReference type="SMART" id="SM00388">
    <property type="entry name" value="HisKA"/>
    <property type="match status" value="1"/>
</dbReference>
<dbReference type="InterPro" id="IPR019734">
    <property type="entry name" value="TPR_rpt"/>
</dbReference>
<dbReference type="InterPro" id="IPR005467">
    <property type="entry name" value="His_kinase_dom"/>
</dbReference>
<dbReference type="InterPro" id="IPR003661">
    <property type="entry name" value="HisK_dim/P_dom"/>
</dbReference>
<keyword evidence="11" id="KW-1185">Reference proteome</keyword>
<evidence type="ECO:0000256" key="7">
    <source>
        <dbReference type="SAM" id="Phobius"/>
    </source>
</evidence>
<dbReference type="SMART" id="SM00387">
    <property type="entry name" value="HATPase_c"/>
    <property type="match status" value="1"/>
</dbReference>
<feature type="repeat" description="TPR" evidence="6">
    <location>
        <begin position="127"/>
        <end position="160"/>
    </location>
</feature>
<dbReference type="Gene3D" id="3.30.565.10">
    <property type="entry name" value="Histidine kinase-like ATPase, C-terminal domain"/>
    <property type="match status" value="1"/>
</dbReference>
<keyword evidence="8" id="KW-0732">Signal</keyword>